<sequence length="261" mass="28624">MRYTVNASIMLTDLPVLERPAAVARAGFSAVEFWWPFPTTTPSEREIEDFARSLEDANVQLTGLNFFAGDMPAGERGVLSHPTRTDEFRRGVDSLVRVARATGCRAFNALHGNRLPDVPVAEQDDAAVENLRYAADAVAVFGGTVLVEPLSGASTYPLRTAADVMAVLDRVDCPNVKLLADFYHLAVNGEDVEALIERHAAEFGHIQLADAPGRHEPGTGDLPLLRWVARAHERGYHGPVALEYVPSQDDPFAWLPRDRRA</sequence>
<dbReference type="AlphaFoldDB" id="A0A0B0DCA3"/>
<keyword evidence="6" id="KW-0670">Pyruvate</keyword>
<keyword evidence="1 3" id="KW-0413">Isomerase</keyword>
<dbReference type="eggNOG" id="COG3622">
    <property type="taxonomic scope" value="Bacteria"/>
</dbReference>
<gene>
    <name evidence="6" type="ORF">AS25_10065</name>
</gene>
<dbReference type="SUPFAM" id="SSF51658">
    <property type="entry name" value="Xylose isomerase-like"/>
    <property type="match status" value="1"/>
</dbReference>
<name>A0A0B0DCA3_9MICC</name>
<dbReference type="Proteomes" id="UP000030664">
    <property type="component" value="Unassembled WGS sequence"/>
</dbReference>
<proteinExistence type="inferred from homology"/>
<evidence type="ECO:0000256" key="3">
    <source>
        <dbReference type="PIRNR" id="PIRNR006241"/>
    </source>
</evidence>
<keyword evidence="2" id="KW-0119">Carbohydrate metabolism</keyword>
<evidence type="ECO:0000259" key="5">
    <source>
        <dbReference type="Pfam" id="PF01261"/>
    </source>
</evidence>
<dbReference type="GO" id="GO:0046487">
    <property type="term" value="P:glyoxylate metabolic process"/>
    <property type="evidence" value="ECO:0007669"/>
    <property type="project" value="TreeGrafter"/>
</dbReference>
<dbReference type="PANTHER" id="PTHR43489">
    <property type="entry name" value="ISOMERASE"/>
    <property type="match status" value="1"/>
</dbReference>
<dbReference type="Pfam" id="PF01261">
    <property type="entry name" value="AP_endonuc_2"/>
    <property type="match status" value="1"/>
</dbReference>
<feature type="active site" description="Proton donor/acceptor" evidence="4">
    <location>
        <position position="243"/>
    </location>
</feature>
<evidence type="ECO:0000256" key="4">
    <source>
        <dbReference type="PIRSR" id="PIRSR006241-50"/>
    </source>
</evidence>
<dbReference type="GO" id="GO:0008903">
    <property type="term" value="F:hydroxypyruvate isomerase activity"/>
    <property type="evidence" value="ECO:0007669"/>
    <property type="project" value="TreeGrafter"/>
</dbReference>
<feature type="domain" description="Xylose isomerase-like TIM barrel" evidence="5">
    <location>
        <begin position="21"/>
        <end position="247"/>
    </location>
</feature>
<dbReference type="InterPro" id="IPR036237">
    <property type="entry name" value="Xyl_isomerase-like_sf"/>
</dbReference>
<evidence type="ECO:0000313" key="7">
    <source>
        <dbReference type="Proteomes" id="UP000030664"/>
    </source>
</evidence>
<dbReference type="InterPro" id="IPR050417">
    <property type="entry name" value="Sugar_Epim/Isomerase"/>
</dbReference>
<dbReference type="PANTHER" id="PTHR43489:SF6">
    <property type="entry name" value="HYDROXYPYRUVATE ISOMERASE-RELATED"/>
    <property type="match status" value="1"/>
</dbReference>
<dbReference type="PIRSF" id="PIRSF006241">
    <property type="entry name" value="HyI"/>
    <property type="match status" value="1"/>
</dbReference>
<evidence type="ECO:0000313" key="6">
    <source>
        <dbReference type="EMBL" id="KHE73782.1"/>
    </source>
</evidence>
<feature type="active site" description="Proton donor/acceptor" evidence="4">
    <location>
        <position position="148"/>
    </location>
</feature>
<organism evidence="6 7">
    <name type="scientific">Kocuria marina</name>
    <dbReference type="NCBI Taxonomy" id="223184"/>
    <lineage>
        <taxon>Bacteria</taxon>
        <taxon>Bacillati</taxon>
        <taxon>Actinomycetota</taxon>
        <taxon>Actinomycetes</taxon>
        <taxon>Micrococcales</taxon>
        <taxon>Micrococcaceae</taxon>
        <taxon>Kocuria</taxon>
    </lineage>
</organism>
<reference evidence="6 7" key="1">
    <citation type="submission" date="2014-09" db="EMBL/GenBank/DDBJ databases">
        <title>High-quality draft genome sequence of Kocuria marina SO9-6, an actinobacterium isolated from a copper mine.</title>
        <authorList>
            <person name="Castro D.B."/>
            <person name="Pereira L.B."/>
            <person name="Silva M.V."/>
            <person name="Silva B.P."/>
            <person name="Zanardi B.R."/>
            <person name="Carlos C."/>
            <person name="Belgini D.R."/>
            <person name="Limache E.G."/>
            <person name="Lacerda G.V."/>
            <person name="Nery M.B."/>
            <person name="Gomes M.B."/>
            <person name="Souza S."/>
            <person name="Silva T.M."/>
            <person name="Rodrigues V.D."/>
            <person name="Paulino L.C."/>
            <person name="Vicentini R."/>
            <person name="Ferraz L.F."/>
            <person name="Ottoboni L.M."/>
        </authorList>
    </citation>
    <scope>NUCLEOTIDE SEQUENCE [LARGE SCALE GENOMIC DNA]</scope>
    <source>
        <strain evidence="6 7">SO9-6</strain>
    </source>
</reference>
<evidence type="ECO:0000256" key="1">
    <source>
        <dbReference type="ARBA" id="ARBA00023235"/>
    </source>
</evidence>
<evidence type="ECO:0000256" key="2">
    <source>
        <dbReference type="ARBA" id="ARBA00023277"/>
    </source>
</evidence>
<comment type="similarity">
    <text evidence="3">Belongs to the hyi family.</text>
</comment>
<protein>
    <submittedName>
        <fullName evidence="6">Hydroxypyruvate isomerase</fullName>
    </submittedName>
</protein>
<dbReference type="InterPro" id="IPR026040">
    <property type="entry name" value="HyI-like"/>
</dbReference>
<dbReference type="Gene3D" id="3.20.20.150">
    <property type="entry name" value="Divalent-metal-dependent TIM barrel enzymes"/>
    <property type="match status" value="1"/>
</dbReference>
<accession>A0A0B0DCA3</accession>
<dbReference type="EMBL" id="JROM01000045">
    <property type="protein sequence ID" value="KHE73782.1"/>
    <property type="molecule type" value="Genomic_DNA"/>
</dbReference>
<dbReference type="STRING" id="223184.AS25_10065"/>
<dbReference type="InterPro" id="IPR013022">
    <property type="entry name" value="Xyl_isomerase-like_TIM-brl"/>
</dbReference>
<comment type="caution">
    <text evidence="6">The sequence shown here is derived from an EMBL/GenBank/DDBJ whole genome shotgun (WGS) entry which is preliminary data.</text>
</comment>